<dbReference type="GO" id="GO:0043335">
    <property type="term" value="P:protein unfolding"/>
    <property type="evidence" value="ECO:0007669"/>
    <property type="project" value="UniProtKB-UniRule"/>
</dbReference>
<dbReference type="InterPro" id="IPR041569">
    <property type="entry name" value="AAA_lid_3"/>
</dbReference>
<evidence type="ECO:0000256" key="2">
    <source>
        <dbReference type="ARBA" id="ARBA00006914"/>
    </source>
</evidence>
<keyword evidence="6 9" id="KW-0647">Proteasome</keyword>
<comment type="similarity">
    <text evidence="2 9 10">Belongs to the AAA ATPase family.</text>
</comment>
<dbReference type="AlphaFoldDB" id="A0A520KVE7"/>
<dbReference type="SUPFAM" id="SSF52540">
    <property type="entry name" value="P-loop containing nucleoside triphosphate hydrolases"/>
    <property type="match status" value="1"/>
</dbReference>
<evidence type="ECO:0000256" key="7">
    <source>
        <dbReference type="ARBA" id="ARBA00023054"/>
    </source>
</evidence>
<dbReference type="InterPro" id="IPR003960">
    <property type="entry name" value="ATPase_AAA_CS"/>
</dbReference>
<evidence type="ECO:0000259" key="11">
    <source>
        <dbReference type="SMART" id="SM00382"/>
    </source>
</evidence>
<dbReference type="InterPro" id="IPR023501">
    <property type="entry name" value="Nucleotidase_PAN"/>
</dbReference>
<dbReference type="Pfam" id="PF17862">
    <property type="entry name" value="AAA_lid_3"/>
    <property type="match status" value="1"/>
</dbReference>
<dbReference type="GO" id="GO:0005524">
    <property type="term" value="F:ATP binding"/>
    <property type="evidence" value="ECO:0007669"/>
    <property type="project" value="UniProtKB-UniRule"/>
</dbReference>
<dbReference type="Gene3D" id="3.40.50.300">
    <property type="entry name" value="P-loop containing nucleotide triphosphate hydrolases"/>
    <property type="match status" value="1"/>
</dbReference>
<keyword evidence="4 9" id="KW-0547">Nucleotide-binding</keyword>
<keyword evidence="8 9" id="KW-0143">Chaperone</keyword>
<dbReference type="GO" id="GO:0005737">
    <property type="term" value="C:cytoplasm"/>
    <property type="evidence" value="ECO:0007669"/>
    <property type="project" value="UniProtKB-SubCell"/>
</dbReference>
<dbReference type="Gene3D" id="2.40.50.140">
    <property type="entry name" value="Nucleic acid-binding proteins"/>
    <property type="match status" value="1"/>
</dbReference>
<feature type="domain" description="AAA+ ATPase" evidence="11">
    <location>
        <begin position="164"/>
        <end position="302"/>
    </location>
</feature>
<dbReference type="GO" id="GO:0010498">
    <property type="term" value="P:proteasomal protein catabolic process"/>
    <property type="evidence" value="ECO:0007669"/>
    <property type="project" value="UniProtKB-UniRule"/>
</dbReference>
<feature type="coiled-coil region" evidence="9">
    <location>
        <begin position="4"/>
        <end position="45"/>
    </location>
</feature>
<dbReference type="InterPro" id="IPR032501">
    <property type="entry name" value="Prot_ATP_ID_OB_2nd"/>
</dbReference>
<evidence type="ECO:0000256" key="6">
    <source>
        <dbReference type="ARBA" id="ARBA00022942"/>
    </source>
</evidence>
<dbReference type="InterPro" id="IPR027417">
    <property type="entry name" value="P-loop_NTPase"/>
</dbReference>
<evidence type="ECO:0000256" key="4">
    <source>
        <dbReference type="ARBA" id="ARBA00022741"/>
    </source>
</evidence>
<comment type="caution">
    <text evidence="12">The sequence shown here is derived from an EMBL/GenBank/DDBJ whole genome shotgun (WGS) entry which is preliminary data.</text>
</comment>
<dbReference type="EMBL" id="RXIL01000122">
    <property type="protein sequence ID" value="RZN67926.1"/>
    <property type="molecule type" value="Genomic_DNA"/>
</dbReference>
<dbReference type="InterPro" id="IPR003959">
    <property type="entry name" value="ATPase_AAA_core"/>
</dbReference>
<evidence type="ECO:0000256" key="3">
    <source>
        <dbReference type="ARBA" id="ARBA00022490"/>
    </source>
</evidence>
<sequence length="390" mass="43494">MDRLKQLEKKNSRLKELCERSEGEKRSFENLKLQSERELRRLRSELERMRLPPLILGTVLDVLEDGRVIIKSSAGPRFMVGASESFHDKLEPGTHIALNQQTSAIVDIIPMPKDPAVYGMEIIESPDVDFSDIGGLEEQINAIKETVELPLKKPELFEKIGIDPPCGVLLHGPPGTGKTMLAKAVAKATETTFIRVVASELVQKYIGEGARMVRELFQMAREEAPSIIFIDEIDAVASKRYDTTSGDREVQRTLMQLLAEIDGFDPRGNVKLLSATNRIDMLDNALLRPGRFDRLIETPLPDLKGRKDILKIYTKGMPLAEGVNLEEAARLSEGATGADIKAITTEAGMNAIRKEREEVSMKDILVATEEIMQRGANYTYKKMQSGTIYA</sequence>
<dbReference type="Gene3D" id="1.10.8.60">
    <property type="match status" value="1"/>
</dbReference>
<comment type="subunit">
    <text evidence="9">Homohexamer. The hexameric complex has a two-ring architecture resembling a top hat that caps the 20S proteasome core at one or both ends. Upon ATP-binding, the C-terminus of PAN interacts with the alpha-rings of the proteasome core by binding to the intersubunit pockets.</text>
</comment>
<comment type="function">
    <text evidence="9">ATPase which is responsible for recognizing, binding, unfolding and translocation of substrate proteins into the archaeal 20S proteasome core particle. Is essential for opening the gate of the 20S proteasome via an interaction with its C-terminus, thereby allowing substrate entry and access to the site of proteolysis. Thus, the C-termini of the proteasomal ATPase function like a 'key in a lock' to induce gate opening and therefore regulate proteolysis. Unfolding activity requires energy from ATP hydrolysis, whereas ATP binding alone promotes ATPase-20S proteasome association which triggers gate opening, and supports translocation of unfolded substrates.</text>
</comment>
<dbReference type="SMART" id="SM00382">
    <property type="entry name" value="AAA"/>
    <property type="match status" value="1"/>
</dbReference>
<feature type="binding site" evidence="9">
    <location>
        <position position="313"/>
    </location>
    <ligand>
        <name>ATP</name>
        <dbReference type="ChEBI" id="CHEBI:30616"/>
    </ligand>
</feature>
<dbReference type="InterPro" id="IPR050221">
    <property type="entry name" value="26S_Proteasome_ATPase"/>
</dbReference>
<evidence type="ECO:0000313" key="12">
    <source>
        <dbReference type="EMBL" id="RZN67926.1"/>
    </source>
</evidence>
<keyword evidence="5 9" id="KW-0067">ATP-binding</keyword>
<dbReference type="NCBIfam" id="NF003069">
    <property type="entry name" value="PRK03992.1"/>
    <property type="match status" value="1"/>
</dbReference>
<dbReference type="HAMAP" id="MF_00553">
    <property type="entry name" value="PAN"/>
    <property type="match status" value="1"/>
</dbReference>
<evidence type="ECO:0000256" key="1">
    <source>
        <dbReference type="ARBA" id="ARBA00004496"/>
    </source>
</evidence>
<proteinExistence type="inferred from homology"/>
<dbReference type="GO" id="GO:0016887">
    <property type="term" value="F:ATP hydrolysis activity"/>
    <property type="evidence" value="ECO:0007669"/>
    <property type="project" value="UniProtKB-UniRule"/>
</dbReference>
<dbReference type="Pfam" id="PF00004">
    <property type="entry name" value="AAA"/>
    <property type="match status" value="1"/>
</dbReference>
<gene>
    <name evidence="9" type="primary">pan</name>
    <name evidence="12" type="ORF">EF807_06810</name>
</gene>
<name>A0A520KVE7_9EURY</name>
<dbReference type="GO" id="GO:0022623">
    <property type="term" value="C:proteasome-activating nucleotidase complex"/>
    <property type="evidence" value="ECO:0007669"/>
    <property type="project" value="UniProtKB-UniRule"/>
</dbReference>
<evidence type="ECO:0000313" key="13">
    <source>
        <dbReference type="Proteomes" id="UP000320766"/>
    </source>
</evidence>
<protein>
    <recommendedName>
        <fullName evidence="9">Proteasome-activating nucleotidase</fullName>
        <shortName evidence="9">PAN</shortName>
    </recommendedName>
    <alternativeName>
        <fullName evidence="9">Proteasomal ATPase</fullName>
    </alternativeName>
    <alternativeName>
        <fullName evidence="9">Proteasome regulatory ATPase</fullName>
    </alternativeName>
    <alternativeName>
        <fullName evidence="9">Proteasome regulatory particle</fullName>
    </alternativeName>
</protein>
<evidence type="ECO:0000256" key="10">
    <source>
        <dbReference type="RuleBase" id="RU003651"/>
    </source>
</evidence>
<evidence type="ECO:0000256" key="9">
    <source>
        <dbReference type="HAMAP-Rule" id="MF_00553"/>
    </source>
</evidence>
<dbReference type="Pfam" id="PF16450">
    <property type="entry name" value="Prot_ATP_ID_OB_C"/>
    <property type="match status" value="1"/>
</dbReference>
<dbReference type="PROSITE" id="PS00674">
    <property type="entry name" value="AAA"/>
    <property type="match status" value="1"/>
</dbReference>
<dbReference type="InterPro" id="IPR012340">
    <property type="entry name" value="NA-bd_OB-fold"/>
</dbReference>
<dbReference type="Proteomes" id="UP000320766">
    <property type="component" value="Unassembled WGS sequence"/>
</dbReference>
<dbReference type="NCBIfam" id="TIGR01242">
    <property type="entry name" value="proteasome-activating nucleotidase"/>
    <property type="match status" value="1"/>
</dbReference>
<accession>A0A520KVE7</accession>
<keyword evidence="7 9" id="KW-0175">Coiled coil</keyword>
<dbReference type="PANTHER" id="PTHR23073">
    <property type="entry name" value="26S PROTEASOME REGULATORY SUBUNIT"/>
    <property type="match status" value="1"/>
</dbReference>
<evidence type="ECO:0000256" key="8">
    <source>
        <dbReference type="ARBA" id="ARBA00023186"/>
    </source>
</evidence>
<evidence type="ECO:0000256" key="5">
    <source>
        <dbReference type="ARBA" id="ARBA00022840"/>
    </source>
</evidence>
<dbReference type="InterPro" id="IPR003593">
    <property type="entry name" value="AAA+_ATPase"/>
</dbReference>
<comment type="domain">
    <text evidence="9">Consists of three main regions, an N-terminal coiled-coil domain that may assist in substrate recognition, an interdomain involved in PAN hexamerization, and a C-terminal ATPase domain of the AAA type.</text>
</comment>
<organism evidence="12 13">
    <name type="scientific">Candidatus Methanolliviera hydrocarbonicum</name>
    <dbReference type="NCBI Taxonomy" id="2491085"/>
    <lineage>
        <taxon>Archaea</taxon>
        <taxon>Methanobacteriati</taxon>
        <taxon>Methanobacteriota</taxon>
        <taxon>Candidatus Methanoliparia</taxon>
        <taxon>Candidatus Methanoliparales</taxon>
        <taxon>Candidatus Methanollivieraceae</taxon>
        <taxon>Candidatus Methanolliviera</taxon>
    </lineage>
</organism>
<reference evidence="12 13" key="1">
    <citation type="journal article" date="2019" name="Nat. Microbiol.">
        <title>Wide diversity of methane and short-chain alkane metabolisms in uncultured archaea.</title>
        <authorList>
            <person name="Borrel G."/>
            <person name="Adam P.S."/>
            <person name="McKay L.J."/>
            <person name="Chen L.X."/>
            <person name="Sierra-Garcia I.N."/>
            <person name="Sieber C.M."/>
            <person name="Letourneur Q."/>
            <person name="Ghozlane A."/>
            <person name="Andersen G.L."/>
            <person name="Li W.J."/>
            <person name="Hallam S.J."/>
            <person name="Muyzer G."/>
            <person name="de Oliveira V.M."/>
            <person name="Inskeep W.P."/>
            <person name="Banfield J.F."/>
            <person name="Gribaldo S."/>
        </authorList>
    </citation>
    <scope>NUCLEOTIDE SEQUENCE [LARGE SCALE GENOMIC DNA]</scope>
    <source>
        <strain evidence="12">NM1b</strain>
    </source>
</reference>
<comment type="subcellular location">
    <subcellularLocation>
        <location evidence="1 9">Cytoplasm</location>
    </subcellularLocation>
</comment>
<dbReference type="FunFam" id="3.40.50.300:FF:000033">
    <property type="entry name" value="26S protease regulatory subunit 6B"/>
    <property type="match status" value="1"/>
</dbReference>
<keyword evidence="3 9" id="KW-0963">Cytoplasm</keyword>
<feature type="binding site" evidence="9">
    <location>
        <begin position="175"/>
        <end position="180"/>
    </location>
    <ligand>
        <name>ATP</name>
        <dbReference type="ChEBI" id="CHEBI:30616"/>
    </ligand>
</feature>